<dbReference type="InterPro" id="IPR039787">
    <property type="entry name" value="ENDOU"/>
</dbReference>
<keyword evidence="6 11" id="KW-0255">Endonuclease</keyword>
<name>A0A6P8XUJ0_DROAB</name>
<evidence type="ECO:0000256" key="7">
    <source>
        <dbReference type="ARBA" id="ARBA00022801"/>
    </source>
</evidence>
<gene>
    <name evidence="16" type="primary">LOC117576059</name>
</gene>
<dbReference type="PANTHER" id="PTHR12439">
    <property type="entry name" value="PLACENTAL PROTEIN 11-RELATED"/>
    <property type="match status" value="1"/>
</dbReference>
<dbReference type="InterPro" id="IPR018998">
    <property type="entry name" value="EndoU_C"/>
</dbReference>
<dbReference type="GeneID" id="117576059"/>
<dbReference type="GO" id="GO:0016787">
    <property type="term" value="F:hydrolase activity"/>
    <property type="evidence" value="ECO:0007669"/>
    <property type="project" value="UniProtKB-KW"/>
</dbReference>
<evidence type="ECO:0000256" key="4">
    <source>
        <dbReference type="ARBA" id="ARBA00022722"/>
    </source>
</evidence>
<keyword evidence="13" id="KW-0472">Membrane</keyword>
<evidence type="ECO:0000256" key="2">
    <source>
        <dbReference type="ARBA" id="ARBA00010168"/>
    </source>
</evidence>
<dbReference type="GO" id="GO:0016829">
    <property type="term" value="F:lyase activity"/>
    <property type="evidence" value="ECO:0007669"/>
    <property type="project" value="UniProtKB-KW"/>
</dbReference>
<dbReference type="PANTHER" id="PTHR12439:SF42">
    <property type="entry name" value="ENDORIBONUCLEASE-RELATED"/>
    <property type="match status" value="1"/>
</dbReference>
<comment type="similarity">
    <text evidence="2 11">Belongs to the ENDOU family.</text>
</comment>
<dbReference type="AlphaFoldDB" id="A0A6P8XUJ0"/>
<feature type="transmembrane region" description="Helical" evidence="13">
    <location>
        <begin position="31"/>
        <end position="48"/>
    </location>
</feature>
<feature type="domain" description="EndoU" evidence="14">
    <location>
        <begin position="59"/>
        <end position="328"/>
    </location>
</feature>
<dbReference type="Pfam" id="PF09412">
    <property type="entry name" value="XendoU"/>
    <property type="match status" value="1"/>
</dbReference>
<keyword evidence="9 11" id="KW-0464">Manganese</keyword>
<evidence type="ECO:0000256" key="11">
    <source>
        <dbReference type="RuleBase" id="RU367085"/>
    </source>
</evidence>
<dbReference type="OrthoDB" id="430326at2759"/>
<feature type="compositionally biased region" description="Low complexity" evidence="12">
    <location>
        <begin position="1"/>
        <end position="13"/>
    </location>
</feature>
<accession>A0A6P8XUJ0</accession>
<keyword evidence="8 11" id="KW-0694">RNA-binding</keyword>
<evidence type="ECO:0000256" key="12">
    <source>
        <dbReference type="SAM" id="MobiDB-lite"/>
    </source>
</evidence>
<feature type="region of interest" description="Disordered" evidence="12">
    <location>
        <begin position="1"/>
        <end position="21"/>
    </location>
</feature>
<dbReference type="GO" id="GO:0003723">
    <property type="term" value="F:RNA binding"/>
    <property type="evidence" value="ECO:0007669"/>
    <property type="project" value="UniProtKB-UniRule"/>
</dbReference>
<keyword evidence="13" id="KW-1133">Transmembrane helix</keyword>
<keyword evidence="7 11" id="KW-0378">Hydrolase</keyword>
<dbReference type="Proteomes" id="UP000515160">
    <property type="component" value="Chromosome 2R"/>
</dbReference>
<protein>
    <submittedName>
        <fullName evidence="16">Endoribonuclease CG2145 isoform X1</fullName>
    </submittedName>
</protein>
<reference evidence="16" key="1">
    <citation type="submission" date="2025-08" db="UniProtKB">
        <authorList>
            <consortium name="RefSeq"/>
        </authorList>
    </citation>
    <scope>IDENTIFICATION</scope>
    <source>
        <strain evidence="16">15112-1751.03</strain>
        <tissue evidence="16">Whole Adult</tissue>
    </source>
</reference>
<evidence type="ECO:0000259" key="14">
    <source>
        <dbReference type="PROSITE" id="PS51959"/>
    </source>
</evidence>
<keyword evidence="15" id="KW-1185">Reference proteome</keyword>
<dbReference type="CDD" id="cd21159">
    <property type="entry name" value="XendoU"/>
    <property type="match status" value="1"/>
</dbReference>
<dbReference type="GO" id="GO:0046872">
    <property type="term" value="F:metal ion binding"/>
    <property type="evidence" value="ECO:0007669"/>
    <property type="project" value="UniProtKB-UniRule"/>
</dbReference>
<dbReference type="RefSeq" id="XP_034116482.1">
    <property type="nucleotide sequence ID" value="XM_034260591.2"/>
</dbReference>
<dbReference type="InterPro" id="IPR037227">
    <property type="entry name" value="EndoU-like"/>
</dbReference>
<evidence type="ECO:0000256" key="6">
    <source>
        <dbReference type="ARBA" id="ARBA00022759"/>
    </source>
</evidence>
<evidence type="ECO:0000256" key="13">
    <source>
        <dbReference type="SAM" id="Phobius"/>
    </source>
</evidence>
<comment type="subunit">
    <text evidence="3 11">Monomer.</text>
</comment>
<keyword evidence="10" id="KW-0456">Lyase</keyword>
<evidence type="ECO:0000256" key="9">
    <source>
        <dbReference type="ARBA" id="ARBA00023211"/>
    </source>
</evidence>
<sequence>MDIEQQHQQQQPQTSSSNRCDSEKCQKLKRFVIIALLITIGILSWHFYEYFHSKPLPKLPDDVLALSRTLFAEESAPSEYLFKVNLQGKTSSGARDDRAPQPLFELHNDLLARDANSTTSLLLRLFNNYEIDVSVPEQITEEHKQEQLDFLRSVMNTRVMKLSMRFLVKKNVVSDDYDDQLKLLQDLWFTPYSRGKGVIGSSSFEHIFLAENRENSVLGLHNWLYFAEQEQQGHVDYKGWIKRADTGRQHQFALSLRFAFFGIQKPYSGFLVGTSPELEMSLYTVCFLVTPEKEPCEIQLGSAKLSIVSHVWNWKGKRLIASAYVSIP</sequence>
<evidence type="ECO:0000313" key="15">
    <source>
        <dbReference type="Proteomes" id="UP000515160"/>
    </source>
</evidence>
<dbReference type="SUPFAM" id="SSF142877">
    <property type="entry name" value="EndoU-like"/>
    <property type="match status" value="1"/>
</dbReference>
<organism evidence="15 16">
    <name type="scientific">Drosophila albomicans</name>
    <name type="common">Fruit fly</name>
    <dbReference type="NCBI Taxonomy" id="7291"/>
    <lineage>
        <taxon>Eukaryota</taxon>
        <taxon>Metazoa</taxon>
        <taxon>Ecdysozoa</taxon>
        <taxon>Arthropoda</taxon>
        <taxon>Hexapoda</taxon>
        <taxon>Insecta</taxon>
        <taxon>Pterygota</taxon>
        <taxon>Neoptera</taxon>
        <taxon>Endopterygota</taxon>
        <taxon>Diptera</taxon>
        <taxon>Brachycera</taxon>
        <taxon>Muscomorpha</taxon>
        <taxon>Ephydroidea</taxon>
        <taxon>Drosophilidae</taxon>
        <taxon>Drosophila</taxon>
    </lineage>
</organism>
<comment type="cofactor">
    <cofactor evidence="1 11">
        <name>Mn(2+)</name>
        <dbReference type="ChEBI" id="CHEBI:29035"/>
    </cofactor>
</comment>
<keyword evidence="5 11" id="KW-0479">Metal-binding</keyword>
<keyword evidence="4 11" id="KW-0540">Nuclease</keyword>
<proteinExistence type="inferred from homology"/>
<dbReference type="GO" id="GO:0004521">
    <property type="term" value="F:RNA endonuclease activity"/>
    <property type="evidence" value="ECO:0007669"/>
    <property type="project" value="UniProtKB-UniRule"/>
</dbReference>
<evidence type="ECO:0000256" key="10">
    <source>
        <dbReference type="ARBA" id="ARBA00023239"/>
    </source>
</evidence>
<evidence type="ECO:0000313" key="16">
    <source>
        <dbReference type="RefSeq" id="XP_034116482.1"/>
    </source>
</evidence>
<evidence type="ECO:0000256" key="1">
    <source>
        <dbReference type="ARBA" id="ARBA00001936"/>
    </source>
</evidence>
<evidence type="ECO:0000256" key="8">
    <source>
        <dbReference type="ARBA" id="ARBA00022884"/>
    </source>
</evidence>
<evidence type="ECO:0000256" key="5">
    <source>
        <dbReference type="ARBA" id="ARBA00022723"/>
    </source>
</evidence>
<keyword evidence="13" id="KW-0812">Transmembrane</keyword>
<evidence type="ECO:0000256" key="3">
    <source>
        <dbReference type="ARBA" id="ARBA00011245"/>
    </source>
</evidence>
<dbReference type="PROSITE" id="PS51959">
    <property type="entry name" value="ENDOU"/>
    <property type="match status" value="1"/>
</dbReference>